<feature type="region of interest" description="Disordered" evidence="1">
    <location>
        <begin position="26"/>
        <end position="56"/>
    </location>
</feature>
<evidence type="ECO:0000313" key="2">
    <source>
        <dbReference type="EMBL" id="VDN28130.1"/>
    </source>
</evidence>
<evidence type="ECO:0000313" key="4">
    <source>
        <dbReference type="WBParaSite" id="GPUH_0001658701-mRNA-1"/>
    </source>
</evidence>
<evidence type="ECO:0000256" key="1">
    <source>
        <dbReference type="SAM" id="MobiDB-lite"/>
    </source>
</evidence>
<name>A0A183E6H4_9BILA</name>
<dbReference type="WBParaSite" id="GPUH_0001658701-mRNA-1">
    <property type="protein sequence ID" value="GPUH_0001658701-mRNA-1"/>
    <property type="gene ID" value="GPUH_0001658701"/>
</dbReference>
<keyword evidence="3" id="KW-1185">Reference proteome</keyword>
<accession>A0A183E6H4</accession>
<dbReference type="EMBL" id="UYRT01083926">
    <property type="protein sequence ID" value="VDN28130.1"/>
    <property type="molecule type" value="Genomic_DNA"/>
</dbReference>
<protein>
    <submittedName>
        <fullName evidence="4">BTB_2 domain-containing protein</fullName>
    </submittedName>
</protein>
<proteinExistence type="predicted"/>
<dbReference type="AlphaFoldDB" id="A0A183E6H4"/>
<sequence length="163" mass="17339">MAARCRRRRAVFDDAIAPATALGRQDVAQGSATRGPDGGRRSGAAAISQEGTGSSGSQEAAAHSAICLKVVTVGGDGELWFFNGLRMFRRTKLLFDLYGFDGVEGDEASEPGITVFIASTGCSRAGPMIDEVDEQGFGYEQPPRTCDLLDMEWRRGGGQFGVR</sequence>
<gene>
    <name evidence="2" type="ORF">GPUH_LOCUS16565</name>
</gene>
<reference evidence="4" key="1">
    <citation type="submission" date="2016-06" db="UniProtKB">
        <authorList>
            <consortium name="WormBaseParasite"/>
        </authorList>
    </citation>
    <scope>IDENTIFICATION</scope>
</reference>
<organism evidence="4">
    <name type="scientific">Gongylonema pulchrum</name>
    <dbReference type="NCBI Taxonomy" id="637853"/>
    <lineage>
        <taxon>Eukaryota</taxon>
        <taxon>Metazoa</taxon>
        <taxon>Ecdysozoa</taxon>
        <taxon>Nematoda</taxon>
        <taxon>Chromadorea</taxon>
        <taxon>Rhabditida</taxon>
        <taxon>Spirurina</taxon>
        <taxon>Spiruromorpha</taxon>
        <taxon>Spiruroidea</taxon>
        <taxon>Gongylonematidae</taxon>
        <taxon>Gongylonema</taxon>
    </lineage>
</organism>
<reference evidence="2 3" key="2">
    <citation type="submission" date="2018-11" db="EMBL/GenBank/DDBJ databases">
        <authorList>
            <consortium name="Pathogen Informatics"/>
        </authorList>
    </citation>
    <scope>NUCLEOTIDE SEQUENCE [LARGE SCALE GENOMIC DNA]</scope>
</reference>
<evidence type="ECO:0000313" key="3">
    <source>
        <dbReference type="Proteomes" id="UP000271098"/>
    </source>
</evidence>
<dbReference type="Proteomes" id="UP000271098">
    <property type="component" value="Unassembled WGS sequence"/>
</dbReference>